<dbReference type="InterPro" id="IPR041552">
    <property type="entry name" value="UvrA_DNA-bd"/>
</dbReference>
<protein>
    <recommendedName>
        <fullName evidence="15">UvrABC system protein A</fullName>
    </recommendedName>
    <alternativeName>
        <fullName evidence="16">Excinuclease ABC subunit A</fullName>
    </alternativeName>
</protein>
<dbReference type="AlphaFoldDB" id="A0A0G1U377"/>
<dbReference type="FunFam" id="3.40.50.300:FF:000028">
    <property type="entry name" value="UvrABC system protein A"/>
    <property type="match status" value="1"/>
</dbReference>
<dbReference type="PANTHER" id="PTHR43152">
    <property type="entry name" value="UVRABC SYSTEM PROTEIN A"/>
    <property type="match status" value="1"/>
</dbReference>
<keyword evidence="5" id="KW-0547">Nucleotide-binding</keyword>
<proteinExistence type="inferred from homology"/>
<dbReference type="Pfam" id="PF00005">
    <property type="entry name" value="ABC_tran"/>
    <property type="match status" value="1"/>
</dbReference>
<dbReference type="GO" id="GO:0005524">
    <property type="term" value="F:ATP binding"/>
    <property type="evidence" value="ECO:0007669"/>
    <property type="project" value="UniProtKB-KW"/>
</dbReference>
<keyword evidence="10" id="KW-0067">ATP-binding</keyword>
<keyword evidence="9" id="KW-0862">Zinc</keyword>
<dbReference type="Gene3D" id="1.20.1580.10">
    <property type="entry name" value="ABC transporter ATPase like domain"/>
    <property type="match status" value="2"/>
</dbReference>
<evidence type="ECO:0000256" key="1">
    <source>
        <dbReference type="ARBA" id="ARBA00004496"/>
    </source>
</evidence>
<dbReference type="PROSITE" id="PS00211">
    <property type="entry name" value="ABC_TRANSPORTER_1"/>
    <property type="match status" value="2"/>
</dbReference>
<sequence length="974" mass="107348">MNHIAIQGARQHNLKNIAVKIPKGKLVVFSGLSGSGKSSLAFDTIYAEGQRRYVESLSSYARQFLGLMTKPDVDQIDGLSPAIAIDQKTTSSNPRSTVGTITEVYDYLRLLYARIGHPHCANCGREIAKQSLDQIAGLVKDLILTSLTATKPSRFIILSPVVRDKKGEFSQLFNNLAKKGFVRVRIDGKFFDLDSPPALIKTNRHTIDAVVERLSFTKKQAKDASEVDKLKKRLSESLEAALKLSDGLALAVEIKDASLNFPDHPQKLTDHLFSEHFACHHCNLSLPEIEPRIFSFNSPHGACPTCSGLGHLQKIDPDKIIAPSLTLAEGAIIPFAKQLSADSWLARTVKEVVHAHRANTQTRWDNLSDDLQHILLYGTKEIFEVTGTNRFGRITTIHTDFEGAIPALERRFQETQSDFIRNEMQKFMSLETCPDCNGDRLKPESLSVSIDNLNIADLTKLSIKDTFSFIANLTQKGSPLSDKERQIGQLILKELATRLKFLLSVGLDYLTLSRAAGTLAGGEAQRIRLASQIGTGLTGVLYILDEPSIGLHQRDNRRLITTLKNLRDLDNSVIVVEHDREIIESADYLIDFGPLAGKHGGEVVAAGTPKQVAANPKSLTGKYLNGKKKVSLSLPASLPLEKNQKMLTLAGCTQNNLKNIKIDFPLSQFIVITGVSGSGKSSLIHDTLYPAVKDNLKSPHSPTPQNYHHLSGLEHLTRVSLIDQSPIGRTPRSNPATYTKAFDHIRTLFSLTRDAKVAGFKPGRFSFNVKGGRCESCQGEGQVKIEMQFMPDVYITCEVCHGARYNQQTLAVKYHDQDISQILHLTVDEALEFFPSHQALHLKLKTLKDVGLGYIELGQPAPTLSGGEAQRVKLAKELSVKSQGHTLYLLDEPTTGLHFEDLKKLLFVLKQLVNQNNTVVVIEHNLDVVKNADWVIDLGPEGGEAGGQVVATGTPQQLAKITTSYTGHFLKKIL</sequence>
<keyword evidence="6" id="KW-0227">DNA damage</keyword>
<dbReference type="GO" id="GO:0009380">
    <property type="term" value="C:excinuclease repair complex"/>
    <property type="evidence" value="ECO:0007669"/>
    <property type="project" value="InterPro"/>
</dbReference>
<evidence type="ECO:0000256" key="2">
    <source>
        <dbReference type="ARBA" id="ARBA00022490"/>
    </source>
</evidence>
<evidence type="ECO:0000256" key="10">
    <source>
        <dbReference type="ARBA" id="ARBA00022840"/>
    </source>
</evidence>
<evidence type="ECO:0000256" key="11">
    <source>
        <dbReference type="ARBA" id="ARBA00022881"/>
    </source>
</evidence>
<dbReference type="InterPro" id="IPR013815">
    <property type="entry name" value="ATP_grasp_subdomain_1"/>
</dbReference>
<comment type="subcellular location">
    <subcellularLocation>
        <location evidence="1">Cytoplasm</location>
    </subcellularLocation>
</comment>
<keyword evidence="12" id="KW-0238">DNA-binding</keyword>
<dbReference type="Gene3D" id="1.10.8.280">
    <property type="entry name" value="ABC transporter ATPase domain-like"/>
    <property type="match status" value="1"/>
</dbReference>
<keyword evidence="8" id="KW-0863">Zinc-finger</keyword>
<organism evidence="18 19">
    <name type="scientific">Candidatus Beckwithbacteria bacterium GW2011_GWB1_47_15</name>
    <dbReference type="NCBI Taxonomy" id="1618371"/>
    <lineage>
        <taxon>Bacteria</taxon>
        <taxon>Candidatus Beckwithiibacteriota</taxon>
    </lineage>
</organism>
<dbReference type="GO" id="GO:0006289">
    <property type="term" value="P:nucleotide-excision repair"/>
    <property type="evidence" value="ECO:0007669"/>
    <property type="project" value="InterPro"/>
</dbReference>
<dbReference type="InterPro" id="IPR017871">
    <property type="entry name" value="ABC_transporter-like_CS"/>
</dbReference>
<dbReference type="PANTHER" id="PTHR43152:SF3">
    <property type="entry name" value="UVRABC SYSTEM PROTEIN A"/>
    <property type="match status" value="1"/>
</dbReference>
<dbReference type="Gene3D" id="3.40.50.300">
    <property type="entry name" value="P-loop containing nucleotide triphosphate hydrolases"/>
    <property type="match status" value="2"/>
</dbReference>
<dbReference type="GO" id="GO:0003677">
    <property type="term" value="F:DNA binding"/>
    <property type="evidence" value="ECO:0007669"/>
    <property type="project" value="UniProtKB-KW"/>
</dbReference>
<evidence type="ECO:0000256" key="7">
    <source>
        <dbReference type="ARBA" id="ARBA00022769"/>
    </source>
</evidence>
<evidence type="ECO:0000256" key="12">
    <source>
        <dbReference type="ARBA" id="ARBA00023125"/>
    </source>
</evidence>
<evidence type="ECO:0000256" key="13">
    <source>
        <dbReference type="ARBA" id="ARBA00023204"/>
    </source>
</evidence>
<evidence type="ECO:0000256" key="5">
    <source>
        <dbReference type="ARBA" id="ARBA00022741"/>
    </source>
</evidence>
<evidence type="ECO:0000256" key="3">
    <source>
        <dbReference type="ARBA" id="ARBA00022723"/>
    </source>
</evidence>
<keyword evidence="7" id="KW-0228">DNA excision</keyword>
<dbReference type="GO" id="GO:0005737">
    <property type="term" value="C:cytoplasm"/>
    <property type="evidence" value="ECO:0007669"/>
    <property type="project" value="UniProtKB-SubCell"/>
</dbReference>
<evidence type="ECO:0000256" key="6">
    <source>
        <dbReference type="ARBA" id="ARBA00022763"/>
    </source>
</evidence>
<accession>A0A0G1U377</accession>
<keyword evidence="13" id="KW-0234">DNA repair</keyword>
<dbReference type="GO" id="GO:0004518">
    <property type="term" value="F:nuclease activity"/>
    <property type="evidence" value="ECO:0007669"/>
    <property type="project" value="UniProtKB-KW"/>
</dbReference>
<keyword evidence="2" id="KW-0963">Cytoplasm</keyword>
<dbReference type="Gene3D" id="3.30.1490.20">
    <property type="entry name" value="ATP-grasp fold, A domain"/>
    <property type="match status" value="1"/>
</dbReference>
<dbReference type="InterPro" id="IPR027417">
    <property type="entry name" value="P-loop_NTPase"/>
</dbReference>
<evidence type="ECO:0000256" key="16">
    <source>
        <dbReference type="ARBA" id="ARBA00042156"/>
    </source>
</evidence>
<feature type="domain" description="ABC transporter" evidence="17">
    <location>
        <begin position="638"/>
        <end position="971"/>
    </location>
</feature>
<dbReference type="InterPro" id="IPR004602">
    <property type="entry name" value="UvrA"/>
</dbReference>
<dbReference type="PATRIC" id="fig|1618371.3.peg.995"/>
<evidence type="ECO:0000256" key="4">
    <source>
        <dbReference type="ARBA" id="ARBA00022737"/>
    </source>
</evidence>
<dbReference type="PROSITE" id="PS50893">
    <property type="entry name" value="ABC_TRANSPORTER_2"/>
    <property type="match status" value="1"/>
</dbReference>
<dbReference type="NCBIfam" id="TIGR00630">
    <property type="entry name" value="uvra"/>
    <property type="match status" value="1"/>
</dbReference>
<dbReference type="EMBL" id="LCNT01000007">
    <property type="protein sequence ID" value="KKU60793.1"/>
    <property type="molecule type" value="Genomic_DNA"/>
</dbReference>
<dbReference type="Proteomes" id="UP000033860">
    <property type="component" value="Unassembled WGS sequence"/>
</dbReference>
<dbReference type="InterPro" id="IPR041102">
    <property type="entry name" value="UvrA_inter"/>
</dbReference>
<comment type="caution">
    <text evidence="18">The sequence shown here is derived from an EMBL/GenBank/DDBJ whole genome shotgun (WGS) entry which is preliminary data.</text>
</comment>
<comment type="similarity">
    <text evidence="14">Belongs to the ABC transporter superfamily. UvrA family.</text>
</comment>
<keyword evidence="4" id="KW-0677">Repeat</keyword>
<keyword evidence="11" id="KW-0267">Excision nuclease</keyword>
<dbReference type="NCBIfam" id="NF001503">
    <property type="entry name" value="PRK00349.1"/>
    <property type="match status" value="1"/>
</dbReference>
<evidence type="ECO:0000259" key="17">
    <source>
        <dbReference type="PROSITE" id="PS50893"/>
    </source>
</evidence>
<evidence type="ECO:0000256" key="8">
    <source>
        <dbReference type="ARBA" id="ARBA00022771"/>
    </source>
</evidence>
<dbReference type="CDD" id="cd03271">
    <property type="entry name" value="ABC_UvrA_II"/>
    <property type="match status" value="1"/>
</dbReference>
<dbReference type="GO" id="GO:0016887">
    <property type="term" value="F:ATP hydrolysis activity"/>
    <property type="evidence" value="ECO:0007669"/>
    <property type="project" value="InterPro"/>
</dbReference>
<evidence type="ECO:0000256" key="15">
    <source>
        <dbReference type="ARBA" id="ARBA00039316"/>
    </source>
</evidence>
<evidence type="ECO:0000313" key="19">
    <source>
        <dbReference type="Proteomes" id="UP000033860"/>
    </source>
</evidence>
<evidence type="ECO:0000256" key="9">
    <source>
        <dbReference type="ARBA" id="ARBA00022833"/>
    </source>
</evidence>
<reference evidence="18 19" key="1">
    <citation type="journal article" date="2015" name="Nature">
        <title>rRNA introns, odd ribosomes, and small enigmatic genomes across a large radiation of phyla.</title>
        <authorList>
            <person name="Brown C.T."/>
            <person name="Hug L.A."/>
            <person name="Thomas B.C."/>
            <person name="Sharon I."/>
            <person name="Castelle C.J."/>
            <person name="Singh A."/>
            <person name="Wilkins M.J."/>
            <person name="Williams K.H."/>
            <person name="Banfield J.F."/>
        </authorList>
    </citation>
    <scope>NUCLEOTIDE SEQUENCE [LARGE SCALE GENOMIC DNA]</scope>
</reference>
<dbReference type="InterPro" id="IPR003439">
    <property type="entry name" value="ABC_transporter-like_ATP-bd"/>
</dbReference>
<name>A0A0G1U377_9BACT</name>
<keyword evidence="3" id="KW-0479">Metal-binding</keyword>
<evidence type="ECO:0000256" key="14">
    <source>
        <dbReference type="ARBA" id="ARBA00038000"/>
    </source>
</evidence>
<dbReference type="GO" id="GO:0008270">
    <property type="term" value="F:zinc ion binding"/>
    <property type="evidence" value="ECO:0007669"/>
    <property type="project" value="UniProtKB-KW"/>
</dbReference>
<dbReference type="SUPFAM" id="SSF52540">
    <property type="entry name" value="P-loop containing nucleoside triphosphate hydrolases"/>
    <property type="match status" value="2"/>
</dbReference>
<gene>
    <name evidence="18" type="ORF">UX85_C0007G0080</name>
</gene>
<dbReference type="Pfam" id="PF17755">
    <property type="entry name" value="UvrA_DNA-bind"/>
    <property type="match status" value="1"/>
</dbReference>
<dbReference type="Pfam" id="PF17760">
    <property type="entry name" value="UvrA_inter"/>
    <property type="match status" value="1"/>
</dbReference>
<evidence type="ECO:0000313" key="18">
    <source>
        <dbReference type="EMBL" id="KKU60793.1"/>
    </source>
</evidence>